<proteinExistence type="predicted"/>
<protein>
    <submittedName>
        <fullName evidence="2">Uncharacterized protein</fullName>
    </submittedName>
</protein>
<dbReference type="PANTHER" id="PTHR34707:SF1">
    <property type="entry name" value="VIMENTIN-TYPE INTERMEDIATE FILAMENT-ASSOCIATED COILED-COIL PROTEIN"/>
    <property type="match status" value="1"/>
</dbReference>
<sequence length="753" mass="86878">MFYQPDEYYIEAVSNASTNLFPENSLTKFTNRLQHAIALDGDWVVGIQEIFYPIDLTQGSSDVTFNIIGGGPSSYWITITEADDVQKFVNKFNAKVSKIFDKLKSDLQKSKNANRVQGMQSDQAPQTEQVLSPEGFEFVVHGIVNNQTYDIFTKELYLNNLYALHKKERNPKELPVDVKRLSIEAKLINDNLEYTDEKKEELITKLYERVGKTRMSEEMFLAEEKEIIKNPDLSEDAKDRKLEELYTSQGRAPPPKRARKDPDVAKWFKQFNAKRRELSEKNKELKRKNEELASKQTEINDLFDKFTTAERKLNTKLDEIKELNKSIQSFENEKTQLNKARDDLSREKQALEREKVELMKRLNKADDEIKTKKEEISRLTTEANKVNPLERQLAEAKRKYDDLKTEKTGIDQALFKAEKELNTKKEEIRRLTTAGRVADKQKNEFDTLQRQFNELSAEKAKLDGKLRDAEKNVNDKNQEISQLKETERKYGSLKTEKEGLERKIAETERNLSTCNSKVADLDAKKAKIEALERDITGKDQQMRDKQIEVNNLTAELTKVKQALDESQNNLNVTKDEYTKEINKLKVELGLQAENTTDEVTSDKPPRLEYSKGVISMIRGWLGNIKLIPKFNDAAFINALGFIDDPSEQLITNPKVTASRPADLNARSSLMFVYSDIVAPHFVGDTFTRVLRILPLKRGQRHEIVHERFVKPFYYPVRTNQIEDVNFILTDETGNPIKFASGRVAIGLHLKRFV</sequence>
<dbReference type="AlphaFoldDB" id="A0A158P4C7"/>
<keyword evidence="3" id="KW-1185">Reference proteome</keyword>
<evidence type="ECO:0000256" key="1">
    <source>
        <dbReference type="SAM" id="Coils"/>
    </source>
</evidence>
<dbReference type="EnsemblMetazoa" id="tetur01g17244.1">
    <property type="protein sequence ID" value="tetur01g17244.1"/>
    <property type="gene ID" value="tetur01g17244"/>
</dbReference>
<accession>A0A158P4C7</accession>
<dbReference type="Gene3D" id="1.10.287.1490">
    <property type="match status" value="1"/>
</dbReference>
<evidence type="ECO:0000313" key="3">
    <source>
        <dbReference type="Proteomes" id="UP000015104"/>
    </source>
</evidence>
<dbReference type="Proteomes" id="UP000015104">
    <property type="component" value="Unassembled WGS sequence"/>
</dbReference>
<reference evidence="3" key="1">
    <citation type="submission" date="2011-08" db="EMBL/GenBank/DDBJ databases">
        <authorList>
            <person name="Rombauts S."/>
        </authorList>
    </citation>
    <scope>NUCLEOTIDE SEQUENCE</scope>
    <source>
        <strain evidence="3">London</strain>
    </source>
</reference>
<organism evidence="2 3">
    <name type="scientific">Tetranychus urticae</name>
    <name type="common">Two-spotted spider mite</name>
    <dbReference type="NCBI Taxonomy" id="32264"/>
    <lineage>
        <taxon>Eukaryota</taxon>
        <taxon>Metazoa</taxon>
        <taxon>Ecdysozoa</taxon>
        <taxon>Arthropoda</taxon>
        <taxon>Chelicerata</taxon>
        <taxon>Arachnida</taxon>
        <taxon>Acari</taxon>
        <taxon>Acariformes</taxon>
        <taxon>Trombidiformes</taxon>
        <taxon>Prostigmata</taxon>
        <taxon>Eleutherengona</taxon>
        <taxon>Raphignathae</taxon>
        <taxon>Tetranychoidea</taxon>
        <taxon>Tetranychidae</taxon>
        <taxon>Tetranychus</taxon>
    </lineage>
</organism>
<dbReference type="GO" id="GO:0045098">
    <property type="term" value="C:type III intermediate filament"/>
    <property type="evidence" value="ECO:0007669"/>
    <property type="project" value="TreeGrafter"/>
</dbReference>
<feature type="coiled-coil region" evidence="1">
    <location>
        <begin position="268"/>
        <end position="594"/>
    </location>
</feature>
<evidence type="ECO:0000313" key="2">
    <source>
        <dbReference type="EnsemblMetazoa" id="tetur01g17244.1"/>
    </source>
</evidence>
<reference evidence="2" key="2">
    <citation type="submission" date="2016-04" db="UniProtKB">
        <authorList>
            <consortium name="EnsemblMetazoa"/>
        </authorList>
    </citation>
    <scope>IDENTIFICATION</scope>
</reference>
<name>A0A158P4C7_TETUR</name>
<dbReference type="PANTHER" id="PTHR34707">
    <property type="entry name" value="VIMENTIN-TYPE INTERMEDIATE FILAMENT-ASSOCIATED COILED-COIL PROTEIN"/>
    <property type="match status" value="1"/>
</dbReference>
<keyword evidence="1" id="KW-0175">Coiled coil</keyword>
<dbReference type="STRING" id="32264.A0A158P4C7"/>
<dbReference type="EMBL" id="CAEY01000455">
    <property type="status" value="NOT_ANNOTATED_CDS"/>
    <property type="molecule type" value="Genomic_DNA"/>
</dbReference>